<dbReference type="Pfam" id="PF02620">
    <property type="entry name" value="YceD"/>
    <property type="match status" value="1"/>
</dbReference>
<protein>
    <submittedName>
        <fullName evidence="1">DUF177 domain-containing protein</fullName>
    </submittedName>
</protein>
<comment type="caution">
    <text evidence="1">The sequence shown here is derived from an EMBL/GenBank/DDBJ whole genome shotgun (WGS) entry which is preliminary data.</text>
</comment>
<sequence length="177" mass="19464">MNPDHRLPFSDVIRINEIGAGIERHLVPEADAVKRIVKALDLASLASFEADIKVAPAHIGWTLSGRVRATLEQTCGITLEPLPVQVDERFSIDLVETPSDPALGTEEMEITLDDDSPDVIEDGRIDLGQYAVEQLALQLDPFPRKPGAEFVQPEEPAEISPFAVLKQFKAREEDGKS</sequence>
<dbReference type="EMBL" id="JBHSLF010000014">
    <property type="protein sequence ID" value="MFC5343634.1"/>
    <property type="molecule type" value="Genomic_DNA"/>
</dbReference>
<keyword evidence="2" id="KW-1185">Reference proteome</keyword>
<name>A0ABW0FQF5_9CAUL</name>
<dbReference type="InterPro" id="IPR003772">
    <property type="entry name" value="YceD"/>
</dbReference>
<accession>A0ABW0FQF5</accession>
<dbReference type="Proteomes" id="UP001596152">
    <property type="component" value="Unassembled WGS sequence"/>
</dbReference>
<organism evidence="1 2">
    <name type="scientific">Brevundimonas staleyi</name>
    <dbReference type="NCBI Taxonomy" id="74326"/>
    <lineage>
        <taxon>Bacteria</taxon>
        <taxon>Pseudomonadati</taxon>
        <taxon>Pseudomonadota</taxon>
        <taxon>Alphaproteobacteria</taxon>
        <taxon>Caulobacterales</taxon>
        <taxon>Caulobacteraceae</taxon>
        <taxon>Brevundimonas</taxon>
    </lineage>
</organism>
<reference evidence="2" key="1">
    <citation type="journal article" date="2019" name="Int. J. Syst. Evol. Microbiol.">
        <title>The Global Catalogue of Microorganisms (GCM) 10K type strain sequencing project: providing services to taxonomists for standard genome sequencing and annotation.</title>
        <authorList>
            <consortium name="The Broad Institute Genomics Platform"/>
            <consortium name="The Broad Institute Genome Sequencing Center for Infectious Disease"/>
            <person name="Wu L."/>
            <person name="Ma J."/>
        </authorList>
    </citation>
    <scope>NUCLEOTIDE SEQUENCE [LARGE SCALE GENOMIC DNA]</scope>
    <source>
        <strain evidence="2">JCM 12125</strain>
    </source>
</reference>
<evidence type="ECO:0000313" key="1">
    <source>
        <dbReference type="EMBL" id="MFC5343634.1"/>
    </source>
</evidence>
<evidence type="ECO:0000313" key="2">
    <source>
        <dbReference type="Proteomes" id="UP001596152"/>
    </source>
</evidence>
<proteinExistence type="predicted"/>
<dbReference type="RefSeq" id="WP_374035967.1">
    <property type="nucleotide sequence ID" value="NZ_CP169082.1"/>
</dbReference>
<gene>
    <name evidence="1" type="ORF">ACFPIE_06890</name>
</gene>